<evidence type="ECO:0000313" key="2">
    <source>
        <dbReference type="EMBL" id="KAJ1130540.1"/>
    </source>
</evidence>
<protein>
    <submittedName>
        <fullName evidence="2">Uncharacterized protein</fullName>
    </submittedName>
</protein>
<organism evidence="2 3">
    <name type="scientific">Pleurodeles waltl</name>
    <name type="common">Iberian ribbed newt</name>
    <dbReference type="NCBI Taxonomy" id="8319"/>
    <lineage>
        <taxon>Eukaryota</taxon>
        <taxon>Metazoa</taxon>
        <taxon>Chordata</taxon>
        <taxon>Craniata</taxon>
        <taxon>Vertebrata</taxon>
        <taxon>Euteleostomi</taxon>
        <taxon>Amphibia</taxon>
        <taxon>Batrachia</taxon>
        <taxon>Caudata</taxon>
        <taxon>Salamandroidea</taxon>
        <taxon>Salamandridae</taxon>
        <taxon>Pleurodelinae</taxon>
        <taxon>Pleurodeles</taxon>
    </lineage>
</organism>
<keyword evidence="3" id="KW-1185">Reference proteome</keyword>
<name>A0AAV7PUA1_PLEWA</name>
<sequence length="154" mass="16591">MRPEAGAHPQCRPRGRIRRDTASGTATDPHLGARSRGRTAAPHCERVGRRHGRGSSSLRKETRTSQAVPQAGAVASPAPPVCNVSRSPLPPQYTLQLFLPPPGSVGERAHLQQRSFLPSMGVVHCSVTRLVYLGSITGITLAKRIARNLRPDQV</sequence>
<accession>A0AAV7PUA1</accession>
<proteinExistence type="predicted"/>
<evidence type="ECO:0000256" key="1">
    <source>
        <dbReference type="SAM" id="MobiDB-lite"/>
    </source>
</evidence>
<dbReference type="Proteomes" id="UP001066276">
    <property type="component" value="Chromosome 7"/>
</dbReference>
<dbReference type="AlphaFoldDB" id="A0AAV7PUA1"/>
<evidence type="ECO:0000313" key="3">
    <source>
        <dbReference type="Proteomes" id="UP001066276"/>
    </source>
</evidence>
<dbReference type="EMBL" id="JANPWB010000011">
    <property type="protein sequence ID" value="KAJ1130540.1"/>
    <property type="molecule type" value="Genomic_DNA"/>
</dbReference>
<feature type="region of interest" description="Disordered" evidence="1">
    <location>
        <begin position="1"/>
        <end position="80"/>
    </location>
</feature>
<gene>
    <name evidence="2" type="ORF">NDU88_008891</name>
</gene>
<comment type="caution">
    <text evidence="2">The sequence shown here is derived from an EMBL/GenBank/DDBJ whole genome shotgun (WGS) entry which is preliminary data.</text>
</comment>
<reference evidence="2" key="1">
    <citation type="journal article" date="2022" name="bioRxiv">
        <title>Sequencing and chromosome-scale assembly of the giantPleurodeles waltlgenome.</title>
        <authorList>
            <person name="Brown T."/>
            <person name="Elewa A."/>
            <person name="Iarovenko S."/>
            <person name="Subramanian E."/>
            <person name="Araus A.J."/>
            <person name="Petzold A."/>
            <person name="Susuki M."/>
            <person name="Suzuki K.-i.T."/>
            <person name="Hayashi T."/>
            <person name="Toyoda A."/>
            <person name="Oliveira C."/>
            <person name="Osipova E."/>
            <person name="Leigh N.D."/>
            <person name="Simon A."/>
            <person name="Yun M.H."/>
        </authorList>
    </citation>
    <scope>NUCLEOTIDE SEQUENCE</scope>
    <source>
        <strain evidence="2">20211129_DDA</strain>
        <tissue evidence="2">Liver</tissue>
    </source>
</reference>